<dbReference type="GO" id="GO:0008289">
    <property type="term" value="F:lipid binding"/>
    <property type="evidence" value="ECO:0007669"/>
    <property type="project" value="UniProtKB-KW"/>
</dbReference>
<feature type="chain" id="PRO_5018825506" description="Apolipoprotein D" evidence="11">
    <location>
        <begin position="19"/>
        <end position="184"/>
    </location>
</feature>
<evidence type="ECO:0000256" key="8">
    <source>
        <dbReference type="ARBA" id="ARBA00023157"/>
    </source>
</evidence>
<sequence>MYRVLSLLLTVPVCLTNAQVPGFGGCPKVQAQATLDVQKYLGDWFEILAFPFLLESGKCSRATYSLKQDGHIQVYNRGVQKDGKQFSAVGDAFAPNASEPAKLLVKFSNSSPYANYWVVDTDYDTYTLIFSCEPLTGLAHVNFAWILARNRTLDASVVQSLEGKLANFGVDTSKFRATDQSGCP</sequence>
<dbReference type="PRINTS" id="PR02058">
    <property type="entry name" value="APODVERTBRTE"/>
</dbReference>
<dbReference type="PIRSF" id="PIRSF036893">
    <property type="entry name" value="Lipocalin_ApoD"/>
    <property type="match status" value="1"/>
</dbReference>
<dbReference type="PANTHER" id="PTHR10612:SF34">
    <property type="entry name" value="APOLIPOPROTEIN D"/>
    <property type="match status" value="1"/>
</dbReference>
<evidence type="ECO:0000256" key="10">
    <source>
        <dbReference type="ARBA" id="ARBA00023283"/>
    </source>
</evidence>
<organism evidence="13 14">
    <name type="scientific">Elysia chlorotica</name>
    <name type="common">Eastern emerald elysia</name>
    <name type="synonym">Sea slug</name>
    <dbReference type="NCBI Taxonomy" id="188477"/>
    <lineage>
        <taxon>Eukaryota</taxon>
        <taxon>Metazoa</taxon>
        <taxon>Spiralia</taxon>
        <taxon>Lophotrochozoa</taxon>
        <taxon>Mollusca</taxon>
        <taxon>Gastropoda</taxon>
        <taxon>Heterobranchia</taxon>
        <taxon>Euthyneura</taxon>
        <taxon>Panpulmonata</taxon>
        <taxon>Sacoglossa</taxon>
        <taxon>Placobranchoidea</taxon>
        <taxon>Plakobranchidae</taxon>
        <taxon>Elysia</taxon>
    </lineage>
</organism>
<evidence type="ECO:0000256" key="5">
    <source>
        <dbReference type="ARBA" id="ARBA00022525"/>
    </source>
</evidence>
<dbReference type="GO" id="GO:0005576">
    <property type="term" value="C:extracellular region"/>
    <property type="evidence" value="ECO:0007669"/>
    <property type="project" value="UniProtKB-SubCell"/>
</dbReference>
<dbReference type="FunFam" id="2.40.128.20:FF:000003">
    <property type="entry name" value="Apolipoprotein D"/>
    <property type="match status" value="1"/>
</dbReference>
<dbReference type="PROSITE" id="PS51257">
    <property type="entry name" value="PROKAR_LIPOPROTEIN"/>
    <property type="match status" value="1"/>
</dbReference>
<keyword evidence="6 11" id="KW-0732">Signal</keyword>
<evidence type="ECO:0000256" key="2">
    <source>
        <dbReference type="ARBA" id="ARBA00006889"/>
    </source>
</evidence>
<accession>A0A433TPW7</accession>
<dbReference type="SUPFAM" id="SSF50814">
    <property type="entry name" value="Lipocalins"/>
    <property type="match status" value="1"/>
</dbReference>
<evidence type="ECO:0000256" key="6">
    <source>
        <dbReference type="ARBA" id="ARBA00022729"/>
    </source>
</evidence>
<reference evidence="13 14" key="1">
    <citation type="submission" date="2019-01" db="EMBL/GenBank/DDBJ databases">
        <title>A draft genome assembly of the solar-powered sea slug Elysia chlorotica.</title>
        <authorList>
            <person name="Cai H."/>
            <person name="Li Q."/>
            <person name="Fang X."/>
            <person name="Li J."/>
            <person name="Curtis N.E."/>
            <person name="Altenburger A."/>
            <person name="Shibata T."/>
            <person name="Feng M."/>
            <person name="Maeda T."/>
            <person name="Schwartz J.A."/>
            <person name="Shigenobu S."/>
            <person name="Lundholm N."/>
            <person name="Nishiyama T."/>
            <person name="Yang H."/>
            <person name="Hasebe M."/>
            <person name="Li S."/>
            <person name="Pierce S.K."/>
            <person name="Wang J."/>
        </authorList>
    </citation>
    <scope>NUCLEOTIDE SEQUENCE [LARGE SCALE GENOMIC DNA]</scope>
    <source>
        <strain evidence="13">EC2010</strain>
        <tissue evidence="13">Whole organism of an adult</tissue>
    </source>
</reference>
<dbReference type="PRINTS" id="PR00179">
    <property type="entry name" value="LIPOCALIN"/>
</dbReference>
<proteinExistence type="inferred from homology"/>
<keyword evidence="8" id="KW-1015">Disulfide bond</keyword>
<dbReference type="InterPro" id="IPR026222">
    <property type="entry name" value="ApoD_vertbrte"/>
</dbReference>
<feature type="signal peptide" evidence="11">
    <location>
        <begin position="1"/>
        <end position="18"/>
    </location>
</feature>
<dbReference type="OrthoDB" id="565904at2759"/>
<dbReference type="Pfam" id="PF08212">
    <property type="entry name" value="Lipocalin_2"/>
    <property type="match status" value="1"/>
</dbReference>
<keyword evidence="5" id="KW-0964">Secreted</keyword>
<comment type="caution">
    <text evidence="13">The sequence shown here is derived from an EMBL/GenBank/DDBJ whole genome shotgun (WGS) entry which is preliminary data.</text>
</comment>
<protein>
    <recommendedName>
        <fullName evidence="3">Apolipoprotein D</fullName>
    </recommendedName>
</protein>
<comment type="subcellular location">
    <subcellularLocation>
        <location evidence="1">Secreted</location>
    </subcellularLocation>
</comment>
<dbReference type="GO" id="GO:0042246">
    <property type="term" value="P:tissue regeneration"/>
    <property type="evidence" value="ECO:0007669"/>
    <property type="project" value="InterPro"/>
</dbReference>
<name>A0A433TPW7_ELYCH</name>
<dbReference type="InterPro" id="IPR000566">
    <property type="entry name" value="Lipocln_cytosolic_FA-bd_dom"/>
</dbReference>
<dbReference type="GO" id="GO:0006869">
    <property type="term" value="P:lipid transport"/>
    <property type="evidence" value="ECO:0007669"/>
    <property type="project" value="InterPro"/>
</dbReference>
<dbReference type="Gene3D" id="2.40.128.20">
    <property type="match status" value="1"/>
</dbReference>
<evidence type="ECO:0000256" key="11">
    <source>
        <dbReference type="PIRNR" id="PIRNR036893"/>
    </source>
</evidence>
<evidence type="ECO:0000256" key="3">
    <source>
        <dbReference type="ARBA" id="ARBA00019890"/>
    </source>
</evidence>
<dbReference type="Proteomes" id="UP000271974">
    <property type="component" value="Unassembled WGS sequence"/>
</dbReference>
<evidence type="ECO:0000256" key="4">
    <source>
        <dbReference type="ARBA" id="ARBA00022448"/>
    </source>
</evidence>
<dbReference type="GO" id="GO:0006629">
    <property type="term" value="P:lipid metabolic process"/>
    <property type="evidence" value="ECO:0007669"/>
    <property type="project" value="TreeGrafter"/>
</dbReference>
<dbReference type="GO" id="GO:0000302">
    <property type="term" value="P:response to reactive oxygen species"/>
    <property type="evidence" value="ECO:0007669"/>
    <property type="project" value="TreeGrafter"/>
</dbReference>
<keyword evidence="9" id="KW-0325">Glycoprotein</keyword>
<feature type="domain" description="Lipocalin/cytosolic fatty-acid binding" evidence="12">
    <location>
        <begin position="35"/>
        <end position="180"/>
    </location>
</feature>
<evidence type="ECO:0000256" key="7">
    <source>
        <dbReference type="ARBA" id="ARBA00023121"/>
    </source>
</evidence>
<keyword evidence="10" id="KW-0873">Pyrrolidone carboxylic acid</keyword>
<dbReference type="EMBL" id="RQTK01000237">
    <property type="protein sequence ID" value="RUS83608.1"/>
    <property type="molecule type" value="Genomic_DNA"/>
</dbReference>
<dbReference type="GO" id="GO:0007420">
    <property type="term" value="P:brain development"/>
    <property type="evidence" value="ECO:0007669"/>
    <property type="project" value="InterPro"/>
</dbReference>
<dbReference type="InterPro" id="IPR012674">
    <property type="entry name" value="Calycin"/>
</dbReference>
<keyword evidence="14" id="KW-1185">Reference proteome</keyword>
<dbReference type="AlphaFoldDB" id="A0A433TPW7"/>
<evidence type="ECO:0000313" key="13">
    <source>
        <dbReference type="EMBL" id="RUS83608.1"/>
    </source>
</evidence>
<evidence type="ECO:0000313" key="14">
    <source>
        <dbReference type="Proteomes" id="UP000271974"/>
    </source>
</evidence>
<evidence type="ECO:0000259" key="12">
    <source>
        <dbReference type="Pfam" id="PF08212"/>
    </source>
</evidence>
<dbReference type="InterPro" id="IPR002969">
    <property type="entry name" value="ApolipopD"/>
</dbReference>
<dbReference type="GO" id="GO:0005737">
    <property type="term" value="C:cytoplasm"/>
    <property type="evidence" value="ECO:0007669"/>
    <property type="project" value="TreeGrafter"/>
</dbReference>
<comment type="similarity">
    <text evidence="2 11">Belongs to the calycin superfamily. Lipocalin family.</text>
</comment>
<dbReference type="InterPro" id="IPR022271">
    <property type="entry name" value="Lipocalin_ApoD"/>
</dbReference>
<dbReference type="PANTHER" id="PTHR10612">
    <property type="entry name" value="APOLIPOPROTEIN D"/>
    <property type="match status" value="1"/>
</dbReference>
<dbReference type="CDD" id="cd19437">
    <property type="entry name" value="lipocalin_apoD-like"/>
    <property type="match status" value="1"/>
</dbReference>
<evidence type="ECO:0000256" key="1">
    <source>
        <dbReference type="ARBA" id="ARBA00004613"/>
    </source>
</evidence>
<gene>
    <name evidence="13" type="ORF">EGW08_008627</name>
</gene>
<keyword evidence="4" id="KW-0813">Transport</keyword>
<evidence type="ECO:0000256" key="9">
    <source>
        <dbReference type="ARBA" id="ARBA00023180"/>
    </source>
</evidence>
<dbReference type="PRINTS" id="PR01219">
    <property type="entry name" value="APOLIPOPROTD"/>
</dbReference>
<keyword evidence="7" id="KW-0446">Lipid-binding</keyword>